<reference evidence="1" key="1">
    <citation type="journal article" date="2014" name="Front. Microbiol.">
        <title>High frequency of phylogenetically diverse reductive dehalogenase-homologous genes in deep subseafloor sedimentary metagenomes.</title>
        <authorList>
            <person name="Kawai M."/>
            <person name="Futagami T."/>
            <person name="Toyoda A."/>
            <person name="Takaki Y."/>
            <person name="Nishi S."/>
            <person name="Hori S."/>
            <person name="Arai W."/>
            <person name="Tsubouchi T."/>
            <person name="Morono Y."/>
            <person name="Uchiyama I."/>
            <person name="Ito T."/>
            <person name="Fujiyama A."/>
            <person name="Inagaki F."/>
            <person name="Takami H."/>
        </authorList>
    </citation>
    <scope>NUCLEOTIDE SEQUENCE</scope>
    <source>
        <strain evidence="1">Expedition CK06-06</strain>
    </source>
</reference>
<feature type="non-terminal residue" evidence="1">
    <location>
        <position position="1"/>
    </location>
</feature>
<accession>X0T7M8</accession>
<dbReference type="EMBL" id="BARS01017984">
    <property type="protein sequence ID" value="GAF89468.1"/>
    <property type="molecule type" value="Genomic_DNA"/>
</dbReference>
<evidence type="ECO:0000313" key="1">
    <source>
        <dbReference type="EMBL" id="GAF89468.1"/>
    </source>
</evidence>
<dbReference type="AlphaFoldDB" id="X0T7M8"/>
<protein>
    <submittedName>
        <fullName evidence="1">Uncharacterized protein</fullName>
    </submittedName>
</protein>
<dbReference type="InterPro" id="IPR010349">
    <property type="entry name" value="Asparaginase_II"/>
</dbReference>
<sequence>GLGIALKIDDGNSRGSEAAIAALLARHGALERNNPTYIALADAPILNRRGYAHGHMRAAEALLS</sequence>
<dbReference type="Pfam" id="PF06089">
    <property type="entry name" value="Asparaginase_II"/>
    <property type="match status" value="1"/>
</dbReference>
<name>X0T7M8_9ZZZZ</name>
<comment type="caution">
    <text evidence="1">The sequence shown here is derived from an EMBL/GenBank/DDBJ whole genome shotgun (WGS) entry which is preliminary data.</text>
</comment>
<gene>
    <name evidence="1" type="ORF">S01H1_29347</name>
</gene>
<organism evidence="1">
    <name type="scientific">marine sediment metagenome</name>
    <dbReference type="NCBI Taxonomy" id="412755"/>
    <lineage>
        <taxon>unclassified sequences</taxon>
        <taxon>metagenomes</taxon>
        <taxon>ecological metagenomes</taxon>
    </lineage>
</organism>
<proteinExistence type="predicted"/>